<reference evidence="1 2" key="1">
    <citation type="submission" date="2021-03" db="EMBL/GenBank/DDBJ databases">
        <title>Plant growth promoting bacteria isolated from wild legumes nodules and trapping Phaseolus vulgaris L. nodules in the center and southern Mexico.</title>
        <authorList>
            <person name="Estrada P."/>
        </authorList>
    </citation>
    <scope>NUCLEOTIDE SEQUENCE [LARGE SCALE GENOMIC DNA]</scope>
    <source>
        <strain evidence="1 2">MaGu-431</strain>
    </source>
</reference>
<name>A0ABS4B0W1_9GAMM</name>
<organism evidence="1 2">
    <name type="scientific">Aeromonas sanarellii</name>
    <dbReference type="NCBI Taxonomy" id="633415"/>
    <lineage>
        <taxon>Bacteria</taxon>
        <taxon>Pseudomonadati</taxon>
        <taxon>Pseudomonadota</taxon>
        <taxon>Gammaproteobacteria</taxon>
        <taxon>Aeromonadales</taxon>
        <taxon>Aeromonadaceae</taxon>
        <taxon>Aeromonas</taxon>
    </lineage>
</organism>
<dbReference type="EMBL" id="JAGIQF010000001">
    <property type="protein sequence ID" value="MBP0601112.1"/>
    <property type="molecule type" value="Genomic_DNA"/>
</dbReference>
<dbReference type="RefSeq" id="WP_209791786.1">
    <property type="nucleotide sequence ID" value="NZ_JAGIQF010000001.1"/>
</dbReference>
<protein>
    <submittedName>
        <fullName evidence="1">Uncharacterized protein</fullName>
    </submittedName>
</protein>
<evidence type="ECO:0000313" key="1">
    <source>
        <dbReference type="EMBL" id="MBP0601112.1"/>
    </source>
</evidence>
<gene>
    <name evidence="1" type="ORF">J8I01_01070</name>
</gene>
<keyword evidence="2" id="KW-1185">Reference proteome</keyword>
<comment type="caution">
    <text evidence="1">The sequence shown here is derived from an EMBL/GenBank/DDBJ whole genome shotgun (WGS) entry which is preliminary data.</text>
</comment>
<evidence type="ECO:0000313" key="2">
    <source>
        <dbReference type="Proteomes" id="UP000666661"/>
    </source>
</evidence>
<dbReference type="Proteomes" id="UP000666661">
    <property type="component" value="Unassembled WGS sequence"/>
</dbReference>
<sequence>MCARAIDEHTKVKHWVRNVEKEPRLSFKLPVAGGYFYPDFVCELTDGRLLVVEYKGQHLQDNADSREKAAVGAHWEKTSGGQCLFLMATADNKGANVSSQIN</sequence>
<proteinExistence type="predicted"/>
<accession>A0ABS4B0W1</accession>